<name>A0ABW4YJN6_9BACL</name>
<proteinExistence type="predicted"/>
<feature type="domain" description="Dynamin N-terminal" evidence="7">
    <location>
        <begin position="642"/>
        <end position="872"/>
    </location>
</feature>
<evidence type="ECO:0000256" key="6">
    <source>
        <dbReference type="SAM" id="Coils"/>
    </source>
</evidence>
<evidence type="ECO:0000256" key="3">
    <source>
        <dbReference type="ARBA" id="ARBA00022801"/>
    </source>
</evidence>
<gene>
    <name evidence="8" type="ORF">ACFSJH_09205</name>
</gene>
<sequence length="1233" mass="140278">MTVQSIAQALYDITAAMENRQDFKHSRQIQQLSSKLIDDRLTVALCGHFSAGKSTLINTLCGAKLLPSSPIPTSANVVQISGGSKAIAFVEQKQAGELVKNEVPIDELEQYCLDGEAIASISIQYPSELLGDHIMLLDTPGIDSTDDAHRMATESALHLADVVFYVMDYNHVQSEINFTFAKQLKDWGKPLYFIVNQVDKHREQEISFATYRKSVSDAFQMWHLEPAGILYLSLRYPDHPLNEYKKLVAIMEQLATQRQSLCAYSVVASLHHVVEQHNALIKLNNSDQYEKLLVAIGGEEAATTAQLQLAQLEEQKRELLEQPLRKMQQLREQVENILDNANITPASLREQIHSFLVSRQSGFKSGFLFAGAKTATEKAKRASNVLEELHKLIQASIQWHVKQLLRKEMIAVNDIAEQQVFFEQSLEQAISFLPNESWLESRVKQGAIMGNEYTMTYSHELAADIKRTYKQQSFQLIEQIGEYVQEQVNEQIASLQQQLETMGETMVRVNQLQQLQLAEQQMMEQTSKLLPDKLTAPSLPRLPESDLSRTDTIKEQLEQAIEHESSKGIDVSAVTKRHSDSDAAVQIRKATEAKGTLLHNQRLAAQRLQTAADFIRTEPTLVQATQTLREKADRLQQSNFTIALFGAFSAGKSSLANALIGEAVLPVSPNPTTASINRLLPPTEEYPHRSARIVMKSEEEMADDLRYSLALLGEDASEATLPTIATILSAAEKMSPDRIAANGRAHYSFLRAASIGFAEHEQWLGQELRVDHEQYERFVAEESRSCFVRSIDFHYLCPLTAEGIILVDTPGADSVNARHTGVAFDYIKNADAVLFVTYYNHAFSQADRQFLQQLGRVKDQFELDKMFFIVNAADLAADEQELSGVLTHVEQNLLQHEIRFPRLFPVSSLQALQAKVTNNQTILQQSGMAQFEAAFLQFVQHDLGTLALQTATLELQRVYAMVTSWLQATQGDQAKREQQLTDLLNNYEQLQSQFEGYRQKTVPQQLNEDISELHYYIAQRLQFRFGEFYNLSFNPAVLQDDGRDLRKALLQAWLELERVIQRELEQELQATSLRIENNLQRELTAYYDQLTAPIERVIDYYQAATVSFDSIRPPAMNRHFQAPVIEQKWLFQMFKSPRAFFEGEGKTKLRTDLEQLILPAVAEWLKIYTEDWQAFYRKMWTEQLAVTISKLELDIQEHVHGISSTLRDEQQKEKWEILHKKLQSLLDDHLVEK</sequence>
<comment type="subcellular location">
    <subcellularLocation>
        <location evidence="1">Membrane</location>
    </subcellularLocation>
</comment>
<dbReference type="RefSeq" id="WP_377771535.1">
    <property type="nucleotide sequence ID" value="NZ_JBHUHO010000029.1"/>
</dbReference>
<feature type="coiled-coil region" evidence="6">
    <location>
        <begin position="973"/>
        <end position="1000"/>
    </location>
</feature>
<keyword evidence="2" id="KW-0547">Nucleotide-binding</keyword>
<dbReference type="EMBL" id="JBHUHO010000029">
    <property type="protein sequence ID" value="MFD2115898.1"/>
    <property type="molecule type" value="Genomic_DNA"/>
</dbReference>
<dbReference type="PANTHER" id="PTHR10465">
    <property type="entry name" value="TRANSMEMBRANE GTPASE FZO1"/>
    <property type="match status" value="1"/>
</dbReference>
<dbReference type="InterPro" id="IPR027094">
    <property type="entry name" value="Mitofusin_fam"/>
</dbReference>
<dbReference type="InterPro" id="IPR027417">
    <property type="entry name" value="P-loop_NTPase"/>
</dbReference>
<dbReference type="PANTHER" id="PTHR10465:SF0">
    <property type="entry name" value="SARCALUMENIN"/>
    <property type="match status" value="1"/>
</dbReference>
<evidence type="ECO:0000256" key="4">
    <source>
        <dbReference type="ARBA" id="ARBA00023134"/>
    </source>
</evidence>
<dbReference type="CDD" id="cd09912">
    <property type="entry name" value="DLP_2"/>
    <property type="match status" value="2"/>
</dbReference>
<comment type="caution">
    <text evidence="8">The sequence shown here is derived from an EMBL/GenBank/DDBJ whole genome shotgun (WGS) entry which is preliminary data.</text>
</comment>
<accession>A0ABW4YJN6</accession>
<keyword evidence="5" id="KW-0472">Membrane</keyword>
<dbReference type="Proteomes" id="UP001597362">
    <property type="component" value="Unassembled WGS sequence"/>
</dbReference>
<reference evidence="9" key="1">
    <citation type="journal article" date="2019" name="Int. J. Syst. Evol. Microbiol.">
        <title>The Global Catalogue of Microorganisms (GCM) 10K type strain sequencing project: providing services to taxonomists for standard genome sequencing and annotation.</title>
        <authorList>
            <consortium name="The Broad Institute Genomics Platform"/>
            <consortium name="The Broad Institute Genome Sequencing Center for Infectious Disease"/>
            <person name="Wu L."/>
            <person name="Ma J."/>
        </authorList>
    </citation>
    <scope>NUCLEOTIDE SEQUENCE [LARGE SCALE GENOMIC DNA]</scope>
    <source>
        <strain evidence="9">GH52</strain>
    </source>
</reference>
<evidence type="ECO:0000259" key="7">
    <source>
        <dbReference type="Pfam" id="PF00350"/>
    </source>
</evidence>
<evidence type="ECO:0000313" key="9">
    <source>
        <dbReference type="Proteomes" id="UP001597362"/>
    </source>
</evidence>
<evidence type="ECO:0000256" key="2">
    <source>
        <dbReference type="ARBA" id="ARBA00022741"/>
    </source>
</evidence>
<dbReference type="Gene3D" id="3.40.50.300">
    <property type="entry name" value="P-loop containing nucleotide triphosphate hydrolases"/>
    <property type="match status" value="2"/>
</dbReference>
<evidence type="ECO:0000256" key="5">
    <source>
        <dbReference type="ARBA" id="ARBA00023136"/>
    </source>
</evidence>
<keyword evidence="6" id="KW-0175">Coiled coil</keyword>
<evidence type="ECO:0000256" key="1">
    <source>
        <dbReference type="ARBA" id="ARBA00004370"/>
    </source>
</evidence>
<evidence type="ECO:0000313" key="8">
    <source>
        <dbReference type="EMBL" id="MFD2115898.1"/>
    </source>
</evidence>
<protein>
    <submittedName>
        <fullName evidence="8">Dynamin family protein</fullName>
    </submittedName>
</protein>
<dbReference type="InterPro" id="IPR045063">
    <property type="entry name" value="Dynamin_N"/>
</dbReference>
<keyword evidence="9" id="KW-1185">Reference proteome</keyword>
<keyword evidence="3" id="KW-0378">Hydrolase</keyword>
<dbReference type="SUPFAM" id="SSF52540">
    <property type="entry name" value="P-loop containing nucleoside triphosphate hydrolases"/>
    <property type="match status" value="2"/>
</dbReference>
<dbReference type="Pfam" id="PF00350">
    <property type="entry name" value="Dynamin_N"/>
    <property type="match status" value="2"/>
</dbReference>
<feature type="coiled-coil region" evidence="6">
    <location>
        <begin position="302"/>
        <end position="344"/>
    </location>
</feature>
<organism evidence="8 9">
    <name type="scientific">Paenibacillus yanchengensis</name>
    <dbReference type="NCBI Taxonomy" id="2035833"/>
    <lineage>
        <taxon>Bacteria</taxon>
        <taxon>Bacillati</taxon>
        <taxon>Bacillota</taxon>
        <taxon>Bacilli</taxon>
        <taxon>Bacillales</taxon>
        <taxon>Paenibacillaceae</taxon>
        <taxon>Paenibacillus</taxon>
    </lineage>
</organism>
<keyword evidence="4" id="KW-0342">GTP-binding</keyword>
<feature type="domain" description="Dynamin N-terminal" evidence="7">
    <location>
        <begin position="43"/>
        <end position="197"/>
    </location>
</feature>